<evidence type="ECO:0000313" key="3">
    <source>
        <dbReference type="EMBL" id="WFD04397.1"/>
    </source>
</evidence>
<dbReference type="PROSITE" id="PS50082">
    <property type="entry name" value="WD_REPEATS_2"/>
    <property type="match status" value="1"/>
</dbReference>
<dbReference type="SUPFAM" id="SSF50978">
    <property type="entry name" value="WD40 repeat-like"/>
    <property type="match status" value="2"/>
</dbReference>
<dbReference type="PANTHER" id="PTHR44099">
    <property type="entry name" value="RABCONNECTIN-3B, ISOFORM A"/>
    <property type="match status" value="1"/>
</dbReference>
<dbReference type="InterPro" id="IPR001680">
    <property type="entry name" value="WD40_rpt"/>
</dbReference>
<keyword evidence="4" id="KW-1185">Reference proteome</keyword>
<feature type="region of interest" description="Disordered" evidence="2">
    <location>
        <begin position="195"/>
        <end position="231"/>
    </location>
</feature>
<evidence type="ECO:0000256" key="1">
    <source>
        <dbReference type="PROSITE-ProRule" id="PRU00221"/>
    </source>
</evidence>
<reference evidence="3" key="1">
    <citation type="submission" date="2023-03" db="EMBL/GenBank/DDBJ databases">
        <title>Mating type loci evolution in Malassezia.</title>
        <authorList>
            <person name="Coelho M.A."/>
        </authorList>
    </citation>
    <scope>NUCLEOTIDE SEQUENCE</scope>
    <source>
        <strain evidence="3">CBS 7876</strain>
    </source>
</reference>
<feature type="repeat" description="WD" evidence="1">
    <location>
        <begin position="1344"/>
        <end position="1381"/>
    </location>
</feature>
<protein>
    <recommendedName>
        <fullName evidence="5">WD repeat-containing protein 7</fullName>
    </recommendedName>
</protein>
<dbReference type="InterPro" id="IPR049916">
    <property type="entry name" value="WDR72-like"/>
</dbReference>
<dbReference type="InterPro" id="IPR015943">
    <property type="entry name" value="WD40/YVTN_repeat-like_dom_sf"/>
</dbReference>
<dbReference type="GO" id="GO:0005737">
    <property type="term" value="C:cytoplasm"/>
    <property type="evidence" value="ECO:0007669"/>
    <property type="project" value="TreeGrafter"/>
</dbReference>
<evidence type="ECO:0000313" key="4">
    <source>
        <dbReference type="Proteomes" id="UP001214603"/>
    </source>
</evidence>
<accession>A0AAF0ITA4</accession>
<organism evidence="3 4">
    <name type="scientific">Malassezia obtusa</name>
    <dbReference type="NCBI Taxonomy" id="76774"/>
    <lineage>
        <taxon>Eukaryota</taxon>
        <taxon>Fungi</taxon>
        <taxon>Dikarya</taxon>
        <taxon>Basidiomycota</taxon>
        <taxon>Ustilaginomycotina</taxon>
        <taxon>Malasseziomycetes</taxon>
        <taxon>Malasseziales</taxon>
        <taxon>Malasseziaceae</taxon>
        <taxon>Malassezia</taxon>
    </lineage>
</organism>
<feature type="region of interest" description="Disordered" evidence="2">
    <location>
        <begin position="128"/>
        <end position="164"/>
    </location>
</feature>
<dbReference type="EMBL" id="CP119941">
    <property type="protein sequence ID" value="WFD04397.1"/>
    <property type="molecule type" value="Genomic_DNA"/>
</dbReference>
<evidence type="ECO:0000256" key="2">
    <source>
        <dbReference type="SAM" id="MobiDB-lite"/>
    </source>
</evidence>
<dbReference type="PANTHER" id="PTHR44099:SF4">
    <property type="entry name" value="RABCONNECTIN-3B, ISOFORM A"/>
    <property type="match status" value="1"/>
</dbReference>
<sequence length="1416" mass="149812">MSPAALQVPLGVPLGPCESGGPAWEEVHVPEGRTGEETSAPDDPWGDAPEEALPHAQCTASYFHRSEAPDALGYVLVFAGFSDGAAHVYSIDVVREDVPEASTRPHSLVSTPHSPTHPDFSVWEHGGKAAASAAHTDMTPASPQHDSTNVSSSEASTKVSRANAGATTYDAPGAESLLEAQYHASDAPHVIAHDGSDVRPRTHEHAHRHAAPYPSFLEPRASDATLPEPLSPRTYRSAEAQPVQSHFDGVPRLVRSLYTPDASAVVAMAVDHRPDDPLAAQLLVHQASGRVTAWALPALSFLATVQLRVMQHPSRDEDHDVQFLFERQATELGAPLLQPVEAYMHMARLQPCTDPGLEVRPVDVAGDAPEAPPPPPMFWAQYRAWPSRVFVLRLDAVRSAFRVCAILQTPDAAAARRTLRLCLGAQPALQLIAADDALHVCTYALEDLAGFYQGLPMPAHGAAPTEAAAPASGASAPTAARLSLRHLSLLLPAWTMPKHAPSVTHETSRDVLWMPTHESRPVRELGGEGGEPVAVTTVGDQCAVALPSALLLVDLGGAGASTRSVALPSRPVRVYTMHATRTIGVVCEVRRRLTQYHHVLVHLGADRGLDHEVETHARDATALAVPVAGELLSLAWGTPAAAAARSGAQPPFSALLPLSLARVIVAQAPHAGCGAGLLSAPLLTLFSGDARPAAQPLPWDAPLMLLQQVANPRTGTRHILGGTQAGDIGVWNVGTLQLEAAWSWFAAPIQCVVPLLGVSPVSRLYGCVLCVATDGTSALLALDDLRLVQMFPGCGAPLVQIATRGHELLLAYGERRARIWSLATQELVRSTTAEQLWMLVAKADAAGEAWLRLPVPPAPRSAPGRVDKSAQSGMLSACSAVAHGAVPIVLADVRKAVEVACKTLRAAFDVASLVPVLDALTRPYAHGEPAATHVPLADDTHAGKLLGTLRPLLAVFLPSDLDSVFAQLRNAAYGGHAPPTALTPASLGLPGFVSAAAGPDAALSAARFSTDAPTSAHHLLALVALVLVASPVPALQPACRAALDALLTPAFVRAAVAPRTWVPPSLAVLAQFVLDENEVLRTSAFLLFRQYMAEARDEELDVLVATYAPCLQDLAADEAPHALLTLGLVASERYAYFSPTLLKHVSVGVARCLHAPITDVGGAQRAYIALELCCHGCGVWQHYVDAVALVRGIFGIATQPEDVAPALKLSGLSLRGLARRATLELAARHSALFMSTLAMDILHATSVEQSQVTLRLVAFMIRQKPLALYPSLPRLVEAVVKSLDPTAGATRSAIAKSATLMINELVQTYPTIAFHGATQRLAVGTHEGPVVLYDLKTATRLYVLDGHKHPVTACSFSPDGRRFLSMSLADECVLIWRLSTGLMDFLVPSAMSRFAGTHGQAEADRVLHFHLGTAGA</sequence>
<dbReference type="InterPro" id="IPR036322">
    <property type="entry name" value="WD40_repeat_dom_sf"/>
</dbReference>
<feature type="compositionally biased region" description="Polar residues" evidence="2">
    <location>
        <begin position="139"/>
        <end position="160"/>
    </location>
</feature>
<dbReference type="SMART" id="SM00320">
    <property type="entry name" value="WD40"/>
    <property type="match status" value="2"/>
</dbReference>
<evidence type="ECO:0008006" key="5">
    <source>
        <dbReference type="Google" id="ProtNLM"/>
    </source>
</evidence>
<dbReference type="Proteomes" id="UP001214603">
    <property type="component" value="Chromosome 8"/>
</dbReference>
<proteinExistence type="predicted"/>
<gene>
    <name evidence="3" type="ORF">MOBT1_003106</name>
</gene>
<name>A0AAF0ITA4_9BASI</name>
<dbReference type="Gene3D" id="2.130.10.10">
    <property type="entry name" value="YVTN repeat-like/Quinoprotein amine dehydrogenase"/>
    <property type="match status" value="2"/>
</dbReference>
<keyword evidence="1" id="KW-0853">WD repeat</keyword>